<reference evidence="2" key="1">
    <citation type="submission" date="2021-02" db="EMBL/GenBank/DDBJ databases">
        <authorList>
            <person name="Palmer J.M."/>
        </authorList>
    </citation>
    <scope>NUCLEOTIDE SEQUENCE</scope>
    <source>
        <strain evidence="2">SCRP734</strain>
    </source>
</reference>
<feature type="compositionally biased region" description="Acidic residues" evidence="1">
    <location>
        <begin position="74"/>
        <end position="89"/>
    </location>
</feature>
<accession>A0A8T1V9J2</accession>
<dbReference type="Proteomes" id="UP000694044">
    <property type="component" value="Unassembled WGS sequence"/>
</dbReference>
<proteinExistence type="predicted"/>
<feature type="compositionally biased region" description="Acidic residues" evidence="1">
    <location>
        <begin position="110"/>
        <end position="119"/>
    </location>
</feature>
<organism evidence="2 3">
    <name type="scientific">Phytophthora pseudosyringae</name>
    <dbReference type="NCBI Taxonomy" id="221518"/>
    <lineage>
        <taxon>Eukaryota</taxon>
        <taxon>Sar</taxon>
        <taxon>Stramenopiles</taxon>
        <taxon>Oomycota</taxon>
        <taxon>Peronosporomycetes</taxon>
        <taxon>Peronosporales</taxon>
        <taxon>Peronosporaceae</taxon>
        <taxon>Phytophthora</taxon>
    </lineage>
</organism>
<feature type="compositionally biased region" description="Basic and acidic residues" evidence="1">
    <location>
        <begin position="51"/>
        <end position="62"/>
    </location>
</feature>
<evidence type="ECO:0000256" key="1">
    <source>
        <dbReference type="SAM" id="MobiDB-lite"/>
    </source>
</evidence>
<keyword evidence="3" id="KW-1185">Reference proteome</keyword>
<sequence length="119" mass="12203">MTEEANQQQKMEDLSARSPVTQSQEGDAPSMNAAVGSSAGVSREAFSADDAGTKDPAAHNEDSNGDVGGAPADVESDEPDDSNDDDYSADSDASGPSADEEQLTAKSDTEDAEDISIFG</sequence>
<feature type="region of interest" description="Disordered" evidence="1">
    <location>
        <begin position="1"/>
        <end position="119"/>
    </location>
</feature>
<name>A0A8T1V9J2_9STRA</name>
<protein>
    <submittedName>
        <fullName evidence="2">Uncharacterized protein</fullName>
    </submittedName>
</protein>
<dbReference type="EMBL" id="JAGDFM010000760">
    <property type="protein sequence ID" value="KAG7376234.1"/>
    <property type="molecule type" value="Genomic_DNA"/>
</dbReference>
<evidence type="ECO:0000313" key="3">
    <source>
        <dbReference type="Proteomes" id="UP000694044"/>
    </source>
</evidence>
<evidence type="ECO:0000313" key="2">
    <source>
        <dbReference type="EMBL" id="KAG7376234.1"/>
    </source>
</evidence>
<comment type="caution">
    <text evidence="2">The sequence shown here is derived from an EMBL/GenBank/DDBJ whole genome shotgun (WGS) entry which is preliminary data.</text>
</comment>
<dbReference type="AlphaFoldDB" id="A0A8T1V9J2"/>
<gene>
    <name evidence="2" type="ORF">PHYPSEUDO_013991</name>
</gene>